<dbReference type="EMBL" id="JAIWQS010000010">
    <property type="protein sequence ID" value="KAJ8753311.1"/>
    <property type="molecule type" value="Genomic_DNA"/>
</dbReference>
<evidence type="ECO:0000256" key="6">
    <source>
        <dbReference type="ARBA" id="ARBA00023180"/>
    </source>
</evidence>
<protein>
    <recommendedName>
        <fullName evidence="3">pectinesterase</fullName>
        <ecNumber evidence="3">3.1.1.11</ecNumber>
    </recommendedName>
</protein>
<comment type="caution">
    <text evidence="10">The sequence shown here is derived from an EMBL/GenBank/DDBJ whole genome shotgun (WGS) entry which is preliminary data.</text>
</comment>
<keyword evidence="4" id="KW-0732">Signal</keyword>
<dbReference type="PANTHER" id="PTHR31080">
    <property type="entry name" value="PECTINESTERASE INHIBITOR-LIKE"/>
    <property type="match status" value="1"/>
</dbReference>
<name>A0AAV8SM38_9ROSI</name>
<dbReference type="InterPro" id="IPR035513">
    <property type="entry name" value="Invertase/methylesterase_inhib"/>
</dbReference>
<dbReference type="GO" id="GO:0004857">
    <property type="term" value="F:enzyme inhibitor activity"/>
    <property type="evidence" value="ECO:0007669"/>
    <property type="project" value="InterPro"/>
</dbReference>
<comment type="similarity">
    <text evidence="1">In the N-terminal section; belongs to the PMEI family.</text>
</comment>
<accession>A0AAV8SM38</accession>
<feature type="transmembrane region" description="Helical" evidence="8">
    <location>
        <begin position="31"/>
        <end position="56"/>
    </location>
</feature>
<evidence type="ECO:0000256" key="7">
    <source>
        <dbReference type="ARBA" id="ARBA00038471"/>
    </source>
</evidence>
<dbReference type="AlphaFoldDB" id="A0AAV8SM38"/>
<dbReference type="Gene3D" id="1.20.140.40">
    <property type="entry name" value="Invertase/pectin methylesterase inhibitor family protein"/>
    <property type="match status" value="1"/>
</dbReference>
<gene>
    <name evidence="10" type="ORF">K2173_019710</name>
</gene>
<dbReference type="Pfam" id="PF04043">
    <property type="entry name" value="PMEI"/>
    <property type="match status" value="1"/>
</dbReference>
<evidence type="ECO:0000259" key="9">
    <source>
        <dbReference type="SMART" id="SM00856"/>
    </source>
</evidence>
<evidence type="ECO:0000256" key="3">
    <source>
        <dbReference type="ARBA" id="ARBA00013229"/>
    </source>
</evidence>
<keyword evidence="6" id="KW-0325">Glycoprotein</keyword>
<dbReference type="CDD" id="cd15798">
    <property type="entry name" value="PMEI-like_3"/>
    <property type="match status" value="1"/>
</dbReference>
<dbReference type="InterPro" id="IPR051955">
    <property type="entry name" value="PME_Inhibitor"/>
</dbReference>
<sequence>MEPINILRGYGKVNSNFEDATFIRPPQRKPLITTLAIFAILLLTLVISLMLAALIYESVTESPESPFLSSSDSIRVVCNVTRYPNSCFTSISSLNTPTKPDPEAIFNLSLQLSLRELSKLSSLLQTCNCTGIDDCVTQFDDALGRLNDSVLAMKVAPGEKVLTDEKVNNIKTWISAAMTDQETCLDGLSEMGSTVIDEFKAEMERATEFMSNSLAIIANMQILLEKFGLKMY</sequence>
<dbReference type="PANTHER" id="PTHR31080:SF303">
    <property type="entry name" value="PECTINESTERASE 1-LIKE"/>
    <property type="match status" value="1"/>
</dbReference>
<keyword evidence="8" id="KW-0472">Membrane</keyword>
<dbReference type="GO" id="GO:0030599">
    <property type="term" value="F:pectinesterase activity"/>
    <property type="evidence" value="ECO:0007669"/>
    <property type="project" value="UniProtKB-EC"/>
</dbReference>
<keyword evidence="8" id="KW-0812">Transmembrane</keyword>
<evidence type="ECO:0000256" key="4">
    <source>
        <dbReference type="ARBA" id="ARBA00022729"/>
    </source>
</evidence>
<evidence type="ECO:0000256" key="2">
    <source>
        <dbReference type="ARBA" id="ARBA00007786"/>
    </source>
</evidence>
<comment type="similarity">
    <text evidence="2">In the C-terminal section; belongs to the pectinesterase family.</text>
</comment>
<feature type="domain" description="Pectinesterase inhibitor" evidence="9">
    <location>
        <begin position="69"/>
        <end position="216"/>
    </location>
</feature>
<dbReference type="InterPro" id="IPR006501">
    <property type="entry name" value="Pectinesterase_inhib_dom"/>
</dbReference>
<keyword evidence="5" id="KW-1015">Disulfide bond</keyword>
<evidence type="ECO:0000313" key="10">
    <source>
        <dbReference type="EMBL" id="KAJ8753311.1"/>
    </source>
</evidence>
<reference evidence="10 11" key="1">
    <citation type="submission" date="2021-09" db="EMBL/GenBank/DDBJ databases">
        <title>Genomic insights and catalytic innovation underlie evolution of tropane alkaloids biosynthesis.</title>
        <authorList>
            <person name="Wang Y.-J."/>
            <person name="Tian T."/>
            <person name="Huang J.-P."/>
            <person name="Huang S.-X."/>
        </authorList>
    </citation>
    <scope>NUCLEOTIDE SEQUENCE [LARGE SCALE GENOMIC DNA]</scope>
    <source>
        <strain evidence="10">KIB-2018</strain>
        <tissue evidence="10">Leaf</tissue>
    </source>
</reference>
<evidence type="ECO:0000256" key="8">
    <source>
        <dbReference type="SAM" id="Phobius"/>
    </source>
</evidence>
<dbReference type="NCBIfam" id="TIGR01614">
    <property type="entry name" value="PME_inhib"/>
    <property type="match status" value="1"/>
</dbReference>
<proteinExistence type="inferred from homology"/>
<dbReference type="SUPFAM" id="SSF101148">
    <property type="entry name" value="Plant invertase/pectin methylesterase inhibitor"/>
    <property type="match status" value="1"/>
</dbReference>
<keyword evidence="8" id="KW-1133">Transmembrane helix</keyword>
<dbReference type="SMART" id="SM00856">
    <property type="entry name" value="PMEI"/>
    <property type="match status" value="1"/>
</dbReference>
<dbReference type="Proteomes" id="UP001159364">
    <property type="component" value="Linkage Group LG10"/>
</dbReference>
<dbReference type="EC" id="3.1.1.11" evidence="3"/>
<dbReference type="FunFam" id="1.20.140.40:FF:000010">
    <property type="entry name" value="Pectinesterase"/>
    <property type="match status" value="1"/>
</dbReference>
<keyword evidence="11" id="KW-1185">Reference proteome</keyword>
<evidence type="ECO:0000256" key="1">
    <source>
        <dbReference type="ARBA" id="ARBA00006027"/>
    </source>
</evidence>
<comment type="similarity">
    <text evidence="7">Belongs to the PMEI family.</text>
</comment>
<evidence type="ECO:0000313" key="11">
    <source>
        <dbReference type="Proteomes" id="UP001159364"/>
    </source>
</evidence>
<evidence type="ECO:0000256" key="5">
    <source>
        <dbReference type="ARBA" id="ARBA00023157"/>
    </source>
</evidence>
<organism evidence="10 11">
    <name type="scientific">Erythroxylum novogranatense</name>
    <dbReference type="NCBI Taxonomy" id="1862640"/>
    <lineage>
        <taxon>Eukaryota</taxon>
        <taxon>Viridiplantae</taxon>
        <taxon>Streptophyta</taxon>
        <taxon>Embryophyta</taxon>
        <taxon>Tracheophyta</taxon>
        <taxon>Spermatophyta</taxon>
        <taxon>Magnoliopsida</taxon>
        <taxon>eudicotyledons</taxon>
        <taxon>Gunneridae</taxon>
        <taxon>Pentapetalae</taxon>
        <taxon>rosids</taxon>
        <taxon>fabids</taxon>
        <taxon>Malpighiales</taxon>
        <taxon>Erythroxylaceae</taxon>
        <taxon>Erythroxylum</taxon>
    </lineage>
</organism>